<evidence type="ECO:0000313" key="4">
    <source>
        <dbReference type="Proteomes" id="UP000199361"/>
    </source>
</evidence>
<dbReference type="InterPro" id="IPR036691">
    <property type="entry name" value="Endo/exonu/phosph_ase_sf"/>
</dbReference>
<evidence type="ECO:0000313" key="3">
    <source>
        <dbReference type="EMBL" id="SET17513.1"/>
    </source>
</evidence>
<protein>
    <submittedName>
        <fullName evidence="3">F5/8 type C domain-containing protein</fullName>
    </submittedName>
</protein>
<dbReference type="PANTHER" id="PTHR41349">
    <property type="match status" value="1"/>
</dbReference>
<keyword evidence="4" id="KW-1185">Reference proteome</keyword>
<gene>
    <name evidence="3" type="ORF">SAMN05421811_102274</name>
</gene>
<dbReference type="Gene3D" id="2.60.120.260">
    <property type="entry name" value="Galactose-binding domain-like"/>
    <property type="match status" value="1"/>
</dbReference>
<sequence length="614" mass="67463">MTRPKRRLLIAVAVLLLPWAVPAAASAASFVYSYRCDGKILTTPGPEQVGKLCTILANGPAVAGQVHEIRMAIRQRTLGYVWMRATLYTTNGKAESHPFVVPQGEFELDASDAVFAQGQAGTQVRLMTWNLLGGGTLDGKDYTGENLKQLIEYVNEVNPDVFFVVEAYGSETAILQGLNAGRATTDLYSSVPITVAEEAKYRNLWLFTKLKVVQRYTERPEITDFHFGGAKLQLPNGKHIHAFTVWSRHEDSVFAPMHHAVVNAQFGKPISPSINTILSYDDTKRNAQGQAILQKVVPYYVKDDAPVIMGGDFNAWSYRDWTGQFAKARGHAGLTVPWTYTKQYVDAGFYDVFRYINADAGLYPGRTWSTKSGFGAAPARIDYLLFRDNKAQMRVLGARTDVRRLPRHQGGYLDQEYPFYSDHGAVIADVLVTGTGPGPNRPIVMEKPEYAPGAWPAPPAGTPIPPAELSATASTFKPHVGDPRLAVDGDPFTYYHSWYPDAVDPTVSPAQPHFITVDMGQERTLSAVRFVPKLAAVFSAAQNPVVNMTGTPLRGVLEISADGTWWAQVASVTWPRITGPNDVHLDGVKARYLRLRVDNGMGGATAIAEITPYE</sequence>
<proteinExistence type="predicted"/>
<dbReference type="OrthoDB" id="3414047at2"/>
<keyword evidence="1" id="KW-0732">Signal</keyword>
<dbReference type="SUPFAM" id="SSF49785">
    <property type="entry name" value="Galactose-binding domain-like"/>
    <property type="match status" value="1"/>
</dbReference>
<dbReference type="EMBL" id="FOHX01000002">
    <property type="protein sequence ID" value="SET17513.1"/>
    <property type="molecule type" value="Genomic_DNA"/>
</dbReference>
<dbReference type="STRING" id="568860.SAMN05421811_102274"/>
<feature type="domain" description="F5/8 type C" evidence="2">
    <location>
        <begin position="457"/>
        <end position="614"/>
    </location>
</feature>
<dbReference type="Pfam" id="PF00754">
    <property type="entry name" value="F5_F8_type_C"/>
    <property type="match status" value="1"/>
</dbReference>
<dbReference type="InterPro" id="IPR008979">
    <property type="entry name" value="Galactose-bd-like_sf"/>
</dbReference>
<reference evidence="3 4" key="1">
    <citation type="submission" date="2016-10" db="EMBL/GenBank/DDBJ databases">
        <authorList>
            <person name="de Groot N.N."/>
        </authorList>
    </citation>
    <scope>NUCLEOTIDE SEQUENCE [LARGE SCALE GENOMIC DNA]</scope>
    <source>
        <strain evidence="3 4">CGMCC 4.5598</strain>
    </source>
</reference>
<name>A0A1I0CD68_9ACTN</name>
<dbReference type="PROSITE" id="PS50022">
    <property type="entry name" value="FA58C_3"/>
    <property type="match status" value="1"/>
</dbReference>
<dbReference type="Gene3D" id="3.60.10.10">
    <property type="entry name" value="Endonuclease/exonuclease/phosphatase"/>
    <property type="match status" value="1"/>
</dbReference>
<feature type="signal peptide" evidence="1">
    <location>
        <begin position="1"/>
        <end position="23"/>
    </location>
</feature>
<feature type="chain" id="PRO_5039296648" evidence="1">
    <location>
        <begin position="24"/>
        <end position="614"/>
    </location>
</feature>
<dbReference type="GO" id="GO:0003824">
    <property type="term" value="F:catalytic activity"/>
    <property type="evidence" value="ECO:0007669"/>
    <property type="project" value="InterPro"/>
</dbReference>
<dbReference type="InterPro" id="IPR005135">
    <property type="entry name" value="Endo/exonuclease/phosphatase"/>
</dbReference>
<evidence type="ECO:0000259" key="2">
    <source>
        <dbReference type="PROSITE" id="PS50022"/>
    </source>
</evidence>
<dbReference type="Pfam" id="PF03372">
    <property type="entry name" value="Exo_endo_phos"/>
    <property type="match status" value="1"/>
</dbReference>
<dbReference type="Proteomes" id="UP000199361">
    <property type="component" value="Unassembled WGS sequence"/>
</dbReference>
<dbReference type="AlphaFoldDB" id="A0A1I0CD68"/>
<dbReference type="SUPFAM" id="SSF56219">
    <property type="entry name" value="DNase I-like"/>
    <property type="match status" value="1"/>
</dbReference>
<dbReference type="PANTHER" id="PTHR41349:SF1">
    <property type="entry name" value="PROTEIN CBG08683"/>
    <property type="match status" value="1"/>
</dbReference>
<evidence type="ECO:0000256" key="1">
    <source>
        <dbReference type="SAM" id="SignalP"/>
    </source>
</evidence>
<dbReference type="InterPro" id="IPR000421">
    <property type="entry name" value="FA58C"/>
</dbReference>
<accession>A0A1I0CD68</accession>
<organism evidence="3 4">
    <name type="scientific">Nonomuraea wenchangensis</name>
    <dbReference type="NCBI Taxonomy" id="568860"/>
    <lineage>
        <taxon>Bacteria</taxon>
        <taxon>Bacillati</taxon>
        <taxon>Actinomycetota</taxon>
        <taxon>Actinomycetes</taxon>
        <taxon>Streptosporangiales</taxon>
        <taxon>Streptosporangiaceae</taxon>
        <taxon>Nonomuraea</taxon>
    </lineage>
</organism>